<dbReference type="RefSeq" id="WP_036721892.1">
    <property type="nucleotide sequence ID" value="NZ_CALUAY010000031.1"/>
</dbReference>
<protein>
    <submittedName>
        <fullName evidence="3">Abortive infection protein</fullName>
    </submittedName>
</protein>
<dbReference type="InterPro" id="IPR003675">
    <property type="entry name" value="Rce1/LyrA-like_dom"/>
</dbReference>
<dbReference type="Pfam" id="PF02517">
    <property type="entry name" value="Rce1-like"/>
    <property type="match status" value="1"/>
</dbReference>
<comment type="caution">
    <text evidence="3">The sequence shown here is derived from an EMBL/GenBank/DDBJ whole genome shotgun (WGS) entry which is preliminary data.</text>
</comment>
<dbReference type="AlphaFoldDB" id="A0A099EVK3"/>
<evidence type="ECO:0000259" key="2">
    <source>
        <dbReference type="Pfam" id="PF02517"/>
    </source>
</evidence>
<feature type="transmembrane region" description="Helical" evidence="1">
    <location>
        <begin position="183"/>
        <end position="203"/>
    </location>
</feature>
<feature type="transmembrane region" description="Helical" evidence="1">
    <location>
        <begin position="31"/>
        <end position="53"/>
    </location>
</feature>
<organism evidence="3 4">
    <name type="scientific">Paracoccus sphaerophysae</name>
    <dbReference type="NCBI Taxonomy" id="690417"/>
    <lineage>
        <taxon>Bacteria</taxon>
        <taxon>Pseudomonadati</taxon>
        <taxon>Pseudomonadota</taxon>
        <taxon>Alphaproteobacteria</taxon>
        <taxon>Rhodobacterales</taxon>
        <taxon>Paracoccaceae</taxon>
        <taxon>Paracoccus</taxon>
    </lineage>
</organism>
<name>A0A099EVK3_9RHOB</name>
<feature type="transmembrane region" description="Helical" evidence="1">
    <location>
        <begin position="65"/>
        <end position="83"/>
    </location>
</feature>
<evidence type="ECO:0000313" key="3">
    <source>
        <dbReference type="EMBL" id="KGJ01992.1"/>
    </source>
</evidence>
<dbReference type="GO" id="GO:0004175">
    <property type="term" value="F:endopeptidase activity"/>
    <property type="evidence" value="ECO:0007669"/>
    <property type="project" value="UniProtKB-ARBA"/>
</dbReference>
<dbReference type="GO" id="GO:0080120">
    <property type="term" value="P:CAAX-box protein maturation"/>
    <property type="evidence" value="ECO:0007669"/>
    <property type="project" value="UniProtKB-ARBA"/>
</dbReference>
<dbReference type="Proteomes" id="UP000029917">
    <property type="component" value="Unassembled WGS sequence"/>
</dbReference>
<feature type="domain" description="CAAX prenyl protease 2/Lysostaphin resistance protein A-like" evidence="2">
    <location>
        <begin position="102"/>
        <end position="188"/>
    </location>
</feature>
<proteinExistence type="predicted"/>
<dbReference type="STRING" id="690417.IC63_15565"/>
<accession>A0A099EVK3</accession>
<dbReference type="EMBL" id="JRKS01000080">
    <property type="protein sequence ID" value="KGJ01992.1"/>
    <property type="molecule type" value="Genomic_DNA"/>
</dbReference>
<reference evidence="3 4" key="1">
    <citation type="submission" date="2014-09" db="EMBL/GenBank/DDBJ databases">
        <authorList>
            <person name="McGinnis J.M."/>
            <person name="Wolfgang W.J."/>
        </authorList>
    </citation>
    <scope>NUCLEOTIDE SEQUENCE [LARGE SCALE GENOMIC DNA]</scope>
    <source>
        <strain evidence="3 4">HAMBI 3106</strain>
    </source>
</reference>
<feature type="transmembrane region" description="Helical" evidence="1">
    <location>
        <begin position="103"/>
        <end position="125"/>
    </location>
</feature>
<keyword evidence="1" id="KW-0812">Transmembrane</keyword>
<gene>
    <name evidence="3" type="ORF">IC63_15565</name>
</gene>
<keyword evidence="1" id="KW-1133">Transmembrane helix</keyword>
<reference evidence="3 4" key="2">
    <citation type="submission" date="2014-10" db="EMBL/GenBank/DDBJ databases">
        <title>Paracoccus sanguinis sp. nov., isolated from clinical specimens of New York State patients.</title>
        <authorList>
            <person name="Mingle L.A."/>
            <person name="Cole J.A."/>
            <person name="Lapierre P."/>
            <person name="Musser K.A."/>
        </authorList>
    </citation>
    <scope>NUCLEOTIDE SEQUENCE [LARGE SCALE GENOMIC DNA]</scope>
    <source>
        <strain evidence="3 4">HAMBI 3106</strain>
    </source>
</reference>
<feature type="transmembrane region" description="Helical" evidence="1">
    <location>
        <begin position="7"/>
        <end position="25"/>
    </location>
</feature>
<evidence type="ECO:0000256" key="1">
    <source>
        <dbReference type="SAM" id="Phobius"/>
    </source>
</evidence>
<sequence length="211" mass="23790">MWRAARWAEFVALFVGAPLAMALFLPRGGLFPALALFTLGGVALIWWTGEFDWRELRRGWSRIDWLRMAAFGLFVGATGYLVMAASQPGFVPNTSPQRLRFLAMLWLLYPILSALPQELIFRALYFHRYAALMGDARTARLVNAAIFSLAHLMYWSVVVAVMTFVGGWIFAKLYQDKGFPAAWVAHAIAGNMLFTVGMGHYFWSGNVVRPF</sequence>
<keyword evidence="1" id="KW-0472">Membrane</keyword>
<keyword evidence="4" id="KW-1185">Reference proteome</keyword>
<dbReference type="OrthoDB" id="9805801at2"/>
<feature type="transmembrane region" description="Helical" evidence="1">
    <location>
        <begin position="146"/>
        <end position="171"/>
    </location>
</feature>
<evidence type="ECO:0000313" key="4">
    <source>
        <dbReference type="Proteomes" id="UP000029917"/>
    </source>
</evidence>